<reference evidence="1" key="2">
    <citation type="submission" date="2003-12" db="EMBL/GenBank/DDBJ databases">
        <title>Monterey Bay Coastal Ocean Microbial Observatory environmental clone sequencing.</title>
        <authorList>
            <person name="DeLong E.F."/>
        </authorList>
    </citation>
    <scope>NUCLEOTIDE SEQUENCE</scope>
</reference>
<name>Q6SHB4_9BACT</name>
<protein>
    <submittedName>
        <fullName evidence="1">Uncharacterized protein</fullName>
    </submittedName>
</protein>
<gene>
    <name evidence="1" type="ORF">MBMO_EBAC750-02H05.24</name>
</gene>
<dbReference type="AlphaFoldDB" id="Q6SHB4"/>
<evidence type="ECO:0000313" key="1">
    <source>
        <dbReference type="EMBL" id="AAR37706.1"/>
    </source>
</evidence>
<reference evidence="1" key="1">
    <citation type="submission" date="2003-11" db="EMBL/GenBank/DDBJ databases">
        <authorList>
            <person name="Heidelberg J.F."/>
            <person name="Eisen J.A."/>
            <person name="Nelson W.C."/>
            <person name="DeLong E.F."/>
        </authorList>
    </citation>
    <scope>NUCLEOTIDE SEQUENCE</scope>
</reference>
<accession>Q6SHB4</accession>
<organism evidence="1">
    <name type="scientific">uncultured marine bacterium 440</name>
    <dbReference type="NCBI Taxonomy" id="257390"/>
    <lineage>
        <taxon>Bacteria</taxon>
        <taxon>environmental samples</taxon>
    </lineage>
</organism>
<dbReference type="EMBL" id="AY458637">
    <property type="protein sequence ID" value="AAR37706.1"/>
    <property type="molecule type" value="Genomic_DNA"/>
</dbReference>
<proteinExistence type="predicted"/>
<sequence>MIFFFIKCIFVSMTKLKNKYYMNVINKIETVRKKNNVNWMNLLRLAFKHSPKQTAKIMSKIYLDDSRISKLVKKLSK</sequence>